<evidence type="ECO:0000313" key="1">
    <source>
        <dbReference type="Ensembl" id="ENSTGEP00000026426.1"/>
    </source>
</evidence>
<proteinExistence type="predicted"/>
<keyword evidence="2" id="KW-1185">Reference proteome</keyword>
<reference evidence="1" key="2">
    <citation type="submission" date="2025-08" db="UniProtKB">
        <authorList>
            <consortium name="Ensembl"/>
        </authorList>
    </citation>
    <scope>IDENTIFICATION</scope>
</reference>
<organism evidence="1 2">
    <name type="scientific">Theropithecus gelada</name>
    <name type="common">Gelada baboon</name>
    <dbReference type="NCBI Taxonomy" id="9565"/>
    <lineage>
        <taxon>Eukaryota</taxon>
        <taxon>Metazoa</taxon>
        <taxon>Chordata</taxon>
        <taxon>Craniata</taxon>
        <taxon>Vertebrata</taxon>
        <taxon>Euteleostomi</taxon>
        <taxon>Mammalia</taxon>
        <taxon>Eutheria</taxon>
        <taxon>Euarchontoglires</taxon>
        <taxon>Primates</taxon>
        <taxon>Haplorrhini</taxon>
        <taxon>Catarrhini</taxon>
        <taxon>Cercopithecidae</taxon>
        <taxon>Cercopithecinae</taxon>
        <taxon>Theropithecus</taxon>
    </lineage>
</organism>
<reference evidence="1" key="1">
    <citation type="submission" date="2018-05" db="EMBL/GenBank/DDBJ databases">
        <title>Whole genome of Theropithecus gelada.</title>
        <authorList>
            <person name="Chiou K.L."/>
            <person name="Snyder-Mackler N."/>
        </authorList>
    </citation>
    <scope>NUCLEOTIDE SEQUENCE [LARGE SCALE GENOMIC DNA]</scope>
</reference>
<sequence length="374" mass="40687">MNISGWCHLPLDMCPQVHTRTALGQTDRQVLLQEAQVAFHVPRMGAQLLPELFHLLHQSFVEVLPVGLHPEPELLHMPVQVPAQLCQRLLQPLGVAPQVATHVLGQGRQPLPQLLRTGRDPGLELLGVLLHLEGQALELVVELLLCVLSIGSQAAAQLLHGLVDLDFELVGVGREALLELLHILVDLGLELVCVGPQRGLQAVGVLPQHSLHALCVGGQLAPQLLSLRVDLGAQLVRVGLQALLQLSNVFPDLLAHLIGMGQQPGPHLLQLLPNLLLQFLRVLGQAFMQLGGEGHQLLLQVTCVSVHFSKFVLEEGTVGKGTRRPRYTWHSRGKTLSACIPLTLCTLARTGESSGVPSSPSLWRFRLERMAVTD</sequence>
<dbReference type="Proteomes" id="UP000694411">
    <property type="component" value="Chromosome 14"/>
</dbReference>
<evidence type="ECO:0000313" key="2">
    <source>
        <dbReference type="Proteomes" id="UP000694411"/>
    </source>
</evidence>
<dbReference type="AlphaFoldDB" id="A0A8D2FW60"/>
<reference evidence="1" key="3">
    <citation type="submission" date="2025-09" db="UniProtKB">
        <authorList>
            <consortium name="Ensembl"/>
        </authorList>
    </citation>
    <scope>IDENTIFICATION</scope>
</reference>
<dbReference type="Ensembl" id="ENSTGET00000031460.1">
    <property type="protein sequence ID" value="ENSTGEP00000026426.1"/>
    <property type="gene ID" value="ENSTGEG00000021283.1"/>
</dbReference>
<accession>A0A8D2FW60</accession>
<protein>
    <submittedName>
        <fullName evidence="1">Uncharacterized protein</fullName>
    </submittedName>
</protein>
<name>A0A8D2FW60_THEGE</name>